<dbReference type="SUPFAM" id="SSF46689">
    <property type="entry name" value="Homeodomain-like"/>
    <property type="match status" value="1"/>
</dbReference>
<proteinExistence type="predicted"/>
<name>A0ABY5JWT4_9BACI</name>
<accession>A0ABY5JWT4</accession>
<protein>
    <submittedName>
        <fullName evidence="6">MurR/RpiR family transcriptional regulator</fullName>
    </submittedName>
</protein>
<dbReference type="InterPro" id="IPR035472">
    <property type="entry name" value="RpiR-like_SIS"/>
</dbReference>
<evidence type="ECO:0000256" key="1">
    <source>
        <dbReference type="ARBA" id="ARBA00023015"/>
    </source>
</evidence>
<gene>
    <name evidence="6" type="ORF">NP439_06215</name>
</gene>
<evidence type="ECO:0000259" key="4">
    <source>
        <dbReference type="PROSITE" id="PS51071"/>
    </source>
</evidence>
<dbReference type="PANTHER" id="PTHR30514:SF18">
    <property type="entry name" value="RPIR-FAMILY TRANSCRIPTIONAL REGULATOR"/>
    <property type="match status" value="1"/>
</dbReference>
<sequence length="284" mass="32868">MEDKQQEVLKSILNIKEDLPKKQKQLCDYMVENFESLEMYTLSELSQKANVGVSTIMRVIKEIGFESYKELRKQIHEEVTSSRTTWWHMQKSFENIKESHVLTDVWKEVNDLVEQTITKAIMSEFDRAVKLMLQSNNISILGLRSSKASAIYFGHLLEEFYPNIIQLSHESDLIYDRVFRLTENDLLVLVNNAPYTKLSVEIAKFCYDRQIPVILITDNLSGPASSYSSIVLHTRGSEKQYSIIPTIAILESLVIEFGREKSDTSISQLEELGNILSKRNIHYY</sequence>
<dbReference type="Gene3D" id="1.10.10.10">
    <property type="entry name" value="Winged helix-like DNA-binding domain superfamily/Winged helix DNA-binding domain"/>
    <property type="match status" value="1"/>
</dbReference>
<keyword evidence="2" id="KW-0238">DNA-binding</keyword>
<dbReference type="PROSITE" id="PS51464">
    <property type="entry name" value="SIS"/>
    <property type="match status" value="1"/>
</dbReference>
<dbReference type="CDD" id="cd05013">
    <property type="entry name" value="SIS_RpiR"/>
    <property type="match status" value="1"/>
</dbReference>
<dbReference type="InterPro" id="IPR046348">
    <property type="entry name" value="SIS_dom_sf"/>
</dbReference>
<keyword evidence="3" id="KW-0804">Transcription</keyword>
<dbReference type="InterPro" id="IPR000281">
    <property type="entry name" value="HTH_RpiR"/>
</dbReference>
<evidence type="ECO:0000256" key="2">
    <source>
        <dbReference type="ARBA" id="ARBA00023125"/>
    </source>
</evidence>
<dbReference type="Pfam" id="PF01380">
    <property type="entry name" value="SIS"/>
    <property type="match status" value="1"/>
</dbReference>
<dbReference type="InterPro" id="IPR009057">
    <property type="entry name" value="Homeodomain-like_sf"/>
</dbReference>
<feature type="domain" description="HTH rpiR-type" evidence="4">
    <location>
        <begin position="6"/>
        <end position="82"/>
    </location>
</feature>
<dbReference type="Pfam" id="PF01418">
    <property type="entry name" value="HTH_6"/>
    <property type="match status" value="1"/>
</dbReference>
<evidence type="ECO:0000313" key="7">
    <source>
        <dbReference type="Proteomes" id="UP001059773"/>
    </source>
</evidence>
<dbReference type="InterPro" id="IPR036388">
    <property type="entry name" value="WH-like_DNA-bd_sf"/>
</dbReference>
<evidence type="ECO:0000313" key="6">
    <source>
        <dbReference type="EMBL" id="UUI04255.1"/>
    </source>
</evidence>
<reference evidence="6" key="1">
    <citation type="submission" date="2022-07" db="EMBL/GenBank/DDBJ databases">
        <title>FELIX.</title>
        <authorList>
            <person name="Wan K.H."/>
            <person name="Park S."/>
            <person name="Lawrence Q."/>
            <person name="Eichenberger J.P."/>
            <person name="Booth B.W."/>
            <person name="Piaggio A.J."/>
            <person name="Chandler J.C."/>
            <person name="Franklin A.B."/>
            <person name="Celniker S.E."/>
        </authorList>
    </citation>
    <scope>NUCLEOTIDE SEQUENCE</scope>
    <source>
        <strain evidence="6">QA-1986 374</strain>
    </source>
</reference>
<dbReference type="Gene3D" id="3.40.50.10490">
    <property type="entry name" value="Glucose-6-phosphate isomerase like protein, domain 1"/>
    <property type="match status" value="1"/>
</dbReference>
<dbReference type="PROSITE" id="PS51071">
    <property type="entry name" value="HTH_RPIR"/>
    <property type="match status" value="1"/>
</dbReference>
<evidence type="ECO:0000256" key="3">
    <source>
        <dbReference type="ARBA" id="ARBA00023163"/>
    </source>
</evidence>
<dbReference type="RefSeq" id="WP_256709202.1">
    <property type="nucleotide sequence ID" value="NZ_CP101914.1"/>
</dbReference>
<keyword evidence="1" id="KW-0805">Transcription regulation</keyword>
<dbReference type="SUPFAM" id="SSF53697">
    <property type="entry name" value="SIS domain"/>
    <property type="match status" value="1"/>
</dbReference>
<organism evidence="6 7">
    <name type="scientific">Oceanobacillus jeddahense</name>
    <dbReference type="NCBI Taxonomy" id="1462527"/>
    <lineage>
        <taxon>Bacteria</taxon>
        <taxon>Bacillati</taxon>
        <taxon>Bacillota</taxon>
        <taxon>Bacilli</taxon>
        <taxon>Bacillales</taxon>
        <taxon>Bacillaceae</taxon>
        <taxon>Oceanobacillus</taxon>
    </lineage>
</organism>
<dbReference type="Proteomes" id="UP001059773">
    <property type="component" value="Chromosome"/>
</dbReference>
<dbReference type="InterPro" id="IPR047640">
    <property type="entry name" value="RpiR-like"/>
</dbReference>
<dbReference type="PANTHER" id="PTHR30514">
    <property type="entry name" value="GLUCOKINASE"/>
    <property type="match status" value="1"/>
</dbReference>
<evidence type="ECO:0000259" key="5">
    <source>
        <dbReference type="PROSITE" id="PS51464"/>
    </source>
</evidence>
<feature type="domain" description="SIS" evidence="5">
    <location>
        <begin position="128"/>
        <end position="263"/>
    </location>
</feature>
<dbReference type="InterPro" id="IPR001347">
    <property type="entry name" value="SIS_dom"/>
</dbReference>
<dbReference type="EMBL" id="CP101914">
    <property type="protein sequence ID" value="UUI04255.1"/>
    <property type="molecule type" value="Genomic_DNA"/>
</dbReference>
<keyword evidence="7" id="KW-1185">Reference proteome</keyword>